<sequence>MSFWSKLNKVIKRFLPDMEVEQKKEENQEPDKLRNDAKSWEPIRTSLYIDKNLESPSLLDQ</sequence>
<comment type="caution">
    <text evidence="1">The sequence shown here is derived from an EMBL/GenBank/DDBJ whole genome shotgun (WGS) entry which is preliminary data.</text>
</comment>
<keyword evidence="2" id="KW-1185">Reference proteome</keyword>
<protein>
    <submittedName>
        <fullName evidence="1">Uncharacterized protein</fullName>
    </submittedName>
</protein>
<dbReference type="EMBL" id="JARZFX010000005">
    <property type="protein sequence ID" value="MEC5424299.1"/>
    <property type="molecule type" value="Genomic_DNA"/>
</dbReference>
<evidence type="ECO:0000313" key="1">
    <source>
        <dbReference type="EMBL" id="MEC5424299.1"/>
    </source>
</evidence>
<dbReference type="Proteomes" id="UP001335737">
    <property type="component" value="Unassembled WGS sequence"/>
</dbReference>
<evidence type="ECO:0000313" key="2">
    <source>
        <dbReference type="Proteomes" id="UP001335737"/>
    </source>
</evidence>
<dbReference type="RefSeq" id="WP_327607864.1">
    <property type="nucleotide sequence ID" value="NZ_JARZFX010000005.1"/>
</dbReference>
<reference evidence="1 2" key="1">
    <citation type="journal article" date="2024" name="Int. J. Syst. Evol. Microbiol.">
        <title>Virgibacillus tibetensis sp. nov., isolated from salt lake on the Tibetan Plateau of China.</title>
        <authorList>
            <person name="Phurbu D."/>
            <person name="Liu Z.-X."/>
            <person name="Wang R."/>
            <person name="Zheng Y.-Y."/>
            <person name="Liu H.-C."/>
            <person name="Zhou Y.-G."/>
            <person name="Yu Y.-J."/>
            <person name="Li A.-H."/>
        </authorList>
    </citation>
    <scope>NUCLEOTIDE SEQUENCE [LARGE SCALE GENOMIC DNA]</scope>
    <source>
        <strain evidence="1 2">C22-A2</strain>
    </source>
</reference>
<accession>A0ABU6KHG8</accession>
<proteinExistence type="predicted"/>
<organism evidence="1 2">
    <name type="scientific">Virgibacillus tibetensis</name>
    <dbReference type="NCBI Taxonomy" id="3042313"/>
    <lineage>
        <taxon>Bacteria</taxon>
        <taxon>Bacillati</taxon>
        <taxon>Bacillota</taxon>
        <taxon>Bacilli</taxon>
        <taxon>Bacillales</taxon>
        <taxon>Bacillaceae</taxon>
        <taxon>Virgibacillus</taxon>
    </lineage>
</organism>
<name>A0ABU6KHG8_9BACI</name>
<gene>
    <name evidence="1" type="ORF">QGM71_12435</name>
</gene>